<keyword evidence="3" id="KW-1185">Reference proteome</keyword>
<dbReference type="EMBL" id="JAIWYP010000002">
    <property type="protein sequence ID" value="KAH3866736.1"/>
    <property type="molecule type" value="Genomic_DNA"/>
</dbReference>
<reference evidence="2" key="1">
    <citation type="journal article" date="2019" name="bioRxiv">
        <title>The Genome of the Zebra Mussel, Dreissena polymorpha: A Resource for Invasive Species Research.</title>
        <authorList>
            <person name="McCartney M.A."/>
            <person name="Auch B."/>
            <person name="Kono T."/>
            <person name="Mallez S."/>
            <person name="Zhang Y."/>
            <person name="Obille A."/>
            <person name="Becker A."/>
            <person name="Abrahante J.E."/>
            <person name="Garbe J."/>
            <person name="Badalamenti J.P."/>
            <person name="Herman A."/>
            <person name="Mangelson H."/>
            <person name="Liachko I."/>
            <person name="Sullivan S."/>
            <person name="Sone E.D."/>
            <person name="Koren S."/>
            <person name="Silverstein K.A.T."/>
            <person name="Beckman K.B."/>
            <person name="Gohl D.M."/>
        </authorList>
    </citation>
    <scope>NUCLEOTIDE SEQUENCE</scope>
    <source>
        <strain evidence="2">Duluth1</strain>
        <tissue evidence="2">Whole animal</tissue>
    </source>
</reference>
<feature type="compositionally biased region" description="Low complexity" evidence="1">
    <location>
        <begin position="1"/>
        <end position="10"/>
    </location>
</feature>
<proteinExistence type="predicted"/>
<sequence length="229" mass="25536">MADVTPSTKKTSTKETKSGTTATTCGNISVKPTQKKQTATASASSKSAKDKSVSDADLQSKMLEALSDIKQQQLATDVKFTELVTRVSALEEMPVDYGYEEYMEKGELAEGEFSNCKESLTVNASFSHKRDFESSRFSQMTQRLKGEVILGPPIQETLASNINDLFINGLKEDEYSNMTKDEALPRPENCEALQTVKCNKIVWNFLQTNTKFLDKKLQTLKLQSSKQQF</sequence>
<accession>A0A9D4LZB3</accession>
<evidence type="ECO:0000256" key="1">
    <source>
        <dbReference type="SAM" id="MobiDB-lite"/>
    </source>
</evidence>
<organism evidence="2 3">
    <name type="scientific">Dreissena polymorpha</name>
    <name type="common">Zebra mussel</name>
    <name type="synonym">Mytilus polymorpha</name>
    <dbReference type="NCBI Taxonomy" id="45954"/>
    <lineage>
        <taxon>Eukaryota</taxon>
        <taxon>Metazoa</taxon>
        <taxon>Spiralia</taxon>
        <taxon>Lophotrochozoa</taxon>
        <taxon>Mollusca</taxon>
        <taxon>Bivalvia</taxon>
        <taxon>Autobranchia</taxon>
        <taxon>Heteroconchia</taxon>
        <taxon>Euheterodonta</taxon>
        <taxon>Imparidentia</taxon>
        <taxon>Neoheterodontei</taxon>
        <taxon>Myida</taxon>
        <taxon>Dreissenoidea</taxon>
        <taxon>Dreissenidae</taxon>
        <taxon>Dreissena</taxon>
    </lineage>
</organism>
<dbReference type="AlphaFoldDB" id="A0A9D4LZB3"/>
<dbReference type="Proteomes" id="UP000828390">
    <property type="component" value="Unassembled WGS sequence"/>
</dbReference>
<gene>
    <name evidence="2" type="ORF">DPMN_029835</name>
</gene>
<feature type="compositionally biased region" description="Low complexity" evidence="1">
    <location>
        <begin position="35"/>
        <end position="46"/>
    </location>
</feature>
<dbReference type="PANTHER" id="PTHR34239:SF2">
    <property type="entry name" value="TRANSPOSABLE ELEMENT P TRANSPOSASE_THAP9 CONSERVED DOMAIN-CONTAINING PROTEIN"/>
    <property type="match status" value="1"/>
</dbReference>
<evidence type="ECO:0000313" key="2">
    <source>
        <dbReference type="EMBL" id="KAH3866736.1"/>
    </source>
</evidence>
<dbReference type="PANTHER" id="PTHR34239">
    <property type="entry name" value="APPLE DOMAIN-CONTAINING PROTEIN"/>
    <property type="match status" value="1"/>
</dbReference>
<evidence type="ECO:0000313" key="3">
    <source>
        <dbReference type="Proteomes" id="UP000828390"/>
    </source>
</evidence>
<feature type="region of interest" description="Disordered" evidence="1">
    <location>
        <begin position="1"/>
        <end position="54"/>
    </location>
</feature>
<name>A0A9D4LZB3_DREPO</name>
<protein>
    <submittedName>
        <fullName evidence="2">Uncharacterized protein</fullName>
    </submittedName>
</protein>
<comment type="caution">
    <text evidence="2">The sequence shown here is derived from an EMBL/GenBank/DDBJ whole genome shotgun (WGS) entry which is preliminary data.</text>
</comment>
<reference evidence="2" key="2">
    <citation type="submission" date="2020-11" db="EMBL/GenBank/DDBJ databases">
        <authorList>
            <person name="McCartney M.A."/>
            <person name="Auch B."/>
            <person name="Kono T."/>
            <person name="Mallez S."/>
            <person name="Becker A."/>
            <person name="Gohl D.M."/>
            <person name="Silverstein K.A.T."/>
            <person name="Koren S."/>
            <person name="Bechman K.B."/>
            <person name="Herman A."/>
            <person name="Abrahante J.E."/>
            <person name="Garbe J."/>
        </authorList>
    </citation>
    <scope>NUCLEOTIDE SEQUENCE</scope>
    <source>
        <strain evidence="2">Duluth1</strain>
        <tissue evidence="2">Whole animal</tissue>
    </source>
</reference>